<dbReference type="SUPFAM" id="SSF53098">
    <property type="entry name" value="Ribonuclease H-like"/>
    <property type="match status" value="1"/>
</dbReference>
<name>A0A0F9TBK9_9ZZZZ</name>
<accession>A0A0F9TBK9</accession>
<dbReference type="AlphaFoldDB" id="A0A0F9TBK9"/>
<sequence length="200" mass="23126">MKLLFLDLETTGLNPRKDDILEVGAIFIEVDTERHVLRRFGEFQCLNREADVSKIKNAHVLEMHKDSGLYEAVLVECRSSNHGKSMSLRGIEERLLQDMRFAGFELGKIQIAGYSPHFDLGFITQQMPLLRTALHHRVFDVSTLQTIWLEIDEELATRAKDEEVKKHRAVADCEQALQTFFDWLHAWTDYAWEIVPSVAK</sequence>
<dbReference type="SMART" id="SM00479">
    <property type="entry name" value="EXOIII"/>
    <property type="match status" value="1"/>
</dbReference>
<organism evidence="2">
    <name type="scientific">marine sediment metagenome</name>
    <dbReference type="NCBI Taxonomy" id="412755"/>
    <lineage>
        <taxon>unclassified sequences</taxon>
        <taxon>metagenomes</taxon>
        <taxon>ecological metagenomes</taxon>
    </lineage>
</organism>
<evidence type="ECO:0000313" key="2">
    <source>
        <dbReference type="EMBL" id="KKN38903.1"/>
    </source>
</evidence>
<dbReference type="InterPro" id="IPR036397">
    <property type="entry name" value="RNaseH_sf"/>
</dbReference>
<gene>
    <name evidence="2" type="ORF">LCGC14_0748640</name>
</gene>
<dbReference type="Gene3D" id="3.30.420.10">
    <property type="entry name" value="Ribonuclease H-like superfamily/Ribonuclease H"/>
    <property type="match status" value="1"/>
</dbReference>
<dbReference type="InterPro" id="IPR013520">
    <property type="entry name" value="Ribonucl_H"/>
</dbReference>
<proteinExistence type="predicted"/>
<evidence type="ECO:0000259" key="1">
    <source>
        <dbReference type="SMART" id="SM00479"/>
    </source>
</evidence>
<feature type="domain" description="Exonuclease" evidence="1">
    <location>
        <begin position="2"/>
        <end position="189"/>
    </location>
</feature>
<reference evidence="2" key="1">
    <citation type="journal article" date="2015" name="Nature">
        <title>Complex archaea that bridge the gap between prokaryotes and eukaryotes.</title>
        <authorList>
            <person name="Spang A."/>
            <person name="Saw J.H."/>
            <person name="Jorgensen S.L."/>
            <person name="Zaremba-Niedzwiedzka K."/>
            <person name="Martijn J."/>
            <person name="Lind A.E."/>
            <person name="van Eijk R."/>
            <person name="Schleper C."/>
            <person name="Guy L."/>
            <person name="Ettema T.J."/>
        </authorList>
    </citation>
    <scope>NUCLEOTIDE SEQUENCE</scope>
</reference>
<dbReference type="InterPro" id="IPR012337">
    <property type="entry name" value="RNaseH-like_sf"/>
</dbReference>
<protein>
    <recommendedName>
        <fullName evidence="1">Exonuclease domain-containing protein</fullName>
    </recommendedName>
</protein>
<comment type="caution">
    <text evidence="2">The sequence shown here is derived from an EMBL/GenBank/DDBJ whole genome shotgun (WGS) entry which is preliminary data.</text>
</comment>
<dbReference type="EMBL" id="LAZR01001795">
    <property type="protein sequence ID" value="KKN38903.1"/>
    <property type="molecule type" value="Genomic_DNA"/>
</dbReference>
<dbReference type="GO" id="GO:0003676">
    <property type="term" value="F:nucleic acid binding"/>
    <property type="evidence" value="ECO:0007669"/>
    <property type="project" value="InterPro"/>
</dbReference>